<gene>
    <name evidence="1" type="ORF">GQR42_19460</name>
</gene>
<dbReference type="Proteomes" id="UP000438345">
    <property type="component" value="Chromosome"/>
</dbReference>
<dbReference type="InterPro" id="IPR001343">
    <property type="entry name" value="Hemolysn_Ca-bd"/>
</dbReference>
<proteinExistence type="predicted"/>
<organism evidence="1 2">
    <name type="scientific">Microcystis aeruginosa FD4</name>
    <dbReference type="NCBI Taxonomy" id="2686288"/>
    <lineage>
        <taxon>Bacteria</taxon>
        <taxon>Bacillati</taxon>
        <taxon>Cyanobacteriota</taxon>
        <taxon>Cyanophyceae</taxon>
        <taxon>Oscillatoriophycideae</taxon>
        <taxon>Chroococcales</taxon>
        <taxon>Microcystaceae</taxon>
        <taxon>Microcystis</taxon>
    </lineage>
</organism>
<dbReference type="AlphaFoldDB" id="A0A857D6Z8"/>
<dbReference type="Pfam" id="PF00353">
    <property type="entry name" value="HemolysinCabind"/>
    <property type="match status" value="1"/>
</dbReference>
<protein>
    <submittedName>
        <fullName evidence="1">Hemolysin</fullName>
    </submittedName>
</protein>
<dbReference type="RefSeq" id="WP_158201221.1">
    <property type="nucleotide sequence ID" value="NZ_CP046973.1"/>
</dbReference>
<name>A0A857D6Z8_MICAE</name>
<accession>A0A857D6Z8</accession>
<evidence type="ECO:0000313" key="1">
    <source>
        <dbReference type="EMBL" id="QGZ91363.1"/>
    </source>
</evidence>
<dbReference type="SUPFAM" id="SSF51120">
    <property type="entry name" value="beta-Roll"/>
    <property type="match status" value="2"/>
</dbReference>
<sequence length="685" mass="69554">MAIPQSSIIALSLMYTKLPPSASDLTYWASPAGQAVSWEQAVQAFSTSSAAKTAYPMLASPTVLSQNAAARRDYVTQAFQNLYGIAAADIPAEELTYWADTYLVSSPQAIFDFPVVLNQYSPAARQQALTNRAQVAENFAVAMAADGSSTFTSAQYSSGWVIVNTVTASADSVTAANAQIAQFIAGGGGGTGTTFTLLENGAVLTASANNKVSPAGQFLTASNNTVAGLTFLQGSFIQDPSNSDNDVLTAQIIAPTPPLTAITPNIANIETIEFTGSNGAIADIVNISGVKSFVIKSGDLKVETAEKFPLTLAAGYANQLSLKLGDTTKASTVNLNGTVAGTTIVDLNSAANVNIVVKADSVLKNSDATLDTINSVAGSNNFVISGDKNLTIDGKITVTAATDRLDATDFTGKLTLNLADSGASGVKQIVGGKSDDTFTLTAAVDQINGVNLNGNDGNDTLTVKVGNAFTTAINGVTNVETIIFKEAATNTTITTVDTLVASGATLTVDASSFTTKFLVFNGAAETNGSFKITGGALADALTGGAGADTLTGNGGLDVLDGKGGNDQFVLNKAVATSAVTINNFSVAAGNNDVFALSNAAFAGAPAVGAALTVSAVLGATNSANTILLDTAVNLAGANLSNVRFGYDTTNNKLFYDADGNFGASTVLIATSNAVVLNASNFTIVA</sequence>
<evidence type="ECO:0000313" key="2">
    <source>
        <dbReference type="Proteomes" id="UP000438345"/>
    </source>
</evidence>
<dbReference type="GO" id="GO:0005509">
    <property type="term" value="F:calcium ion binding"/>
    <property type="evidence" value="ECO:0007669"/>
    <property type="project" value="InterPro"/>
</dbReference>
<reference evidence="1 2" key="1">
    <citation type="submission" date="2019-12" db="EMBL/GenBank/DDBJ databases">
        <title>Complete genome sequence of Microcystis aeruginosa strain FD4.</title>
        <authorList>
            <person name="Urakawa H."/>
        </authorList>
    </citation>
    <scope>NUCLEOTIDE SEQUENCE [LARGE SCALE GENOMIC DNA]</scope>
    <source>
        <strain evidence="1 2">FD4</strain>
    </source>
</reference>
<dbReference type="Gene3D" id="2.150.10.10">
    <property type="entry name" value="Serralysin-like metalloprotease, C-terminal"/>
    <property type="match status" value="1"/>
</dbReference>
<dbReference type="PRINTS" id="PR00313">
    <property type="entry name" value="CABNDNGRPT"/>
</dbReference>
<dbReference type="EMBL" id="CP046973">
    <property type="protein sequence ID" value="QGZ91363.1"/>
    <property type="molecule type" value="Genomic_DNA"/>
</dbReference>
<dbReference type="InterPro" id="IPR011049">
    <property type="entry name" value="Serralysin-like_metalloprot_C"/>
</dbReference>